<evidence type="ECO:0000256" key="6">
    <source>
        <dbReference type="ARBA" id="ARBA00022840"/>
    </source>
</evidence>
<organism evidence="10 11">
    <name type="scientific">Chthoniobacter flavus Ellin428</name>
    <dbReference type="NCBI Taxonomy" id="497964"/>
    <lineage>
        <taxon>Bacteria</taxon>
        <taxon>Pseudomonadati</taxon>
        <taxon>Verrucomicrobiota</taxon>
        <taxon>Spartobacteria</taxon>
        <taxon>Chthoniobacterales</taxon>
        <taxon>Chthoniobacteraceae</taxon>
        <taxon>Chthoniobacter</taxon>
    </lineage>
</organism>
<evidence type="ECO:0000313" key="10">
    <source>
        <dbReference type="EMBL" id="EDY18990.1"/>
    </source>
</evidence>
<dbReference type="InterPro" id="IPR011622">
    <property type="entry name" value="7TMR_DISM_rcpt_extracell_dom2"/>
</dbReference>
<feature type="transmembrane region" description="Helical" evidence="8">
    <location>
        <begin position="165"/>
        <end position="184"/>
    </location>
</feature>
<dbReference type="GO" id="GO:0030295">
    <property type="term" value="F:protein kinase activator activity"/>
    <property type="evidence" value="ECO:0007669"/>
    <property type="project" value="TreeGrafter"/>
</dbReference>
<dbReference type="Pfam" id="PF07696">
    <property type="entry name" value="7TMR-DISMED2"/>
    <property type="match status" value="1"/>
</dbReference>
<keyword evidence="4" id="KW-0547">Nucleotide-binding</keyword>
<dbReference type="GO" id="GO:0007234">
    <property type="term" value="P:osmosensory signaling via phosphorelay pathway"/>
    <property type="evidence" value="ECO:0007669"/>
    <property type="project" value="TreeGrafter"/>
</dbReference>
<evidence type="ECO:0000256" key="5">
    <source>
        <dbReference type="ARBA" id="ARBA00022777"/>
    </source>
</evidence>
<dbReference type="SMART" id="SM00387">
    <property type="entry name" value="HATPase_c"/>
    <property type="match status" value="1"/>
</dbReference>
<evidence type="ECO:0000259" key="9">
    <source>
        <dbReference type="PROSITE" id="PS50109"/>
    </source>
</evidence>
<dbReference type="GO" id="GO:0000155">
    <property type="term" value="F:phosphorelay sensor kinase activity"/>
    <property type="evidence" value="ECO:0007669"/>
    <property type="project" value="InterPro"/>
</dbReference>
<keyword evidence="6" id="KW-0067">ATP-binding</keyword>
<protein>
    <recommendedName>
        <fullName evidence="2">histidine kinase</fullName>
        <ecNumber evidence="2">2.7.13.3</ecNumber>
    </recommendedName>
</protein>
<dbReference type="InterPro" id="IPR003661">
    <property type="entry name" value="HisK_dim/P_dom"/>
</dbReference>
<dbReference type="Proteomes" id="UP000005824">
    <property type="component" value="Unassembled WGS sequence"/>
</dbReference>
<name>B4D410_9BACT</name>
<proteinExistence type="predicted"/>
<dbReference type="InterPro" id="IPR036097">
    <property type="entry name" value="HisK_dim/P_sf"/>
</dbReference>
<dbReference type="PROSITE" id="PS50109">
    <property type="entry name" value="HIS_KIN"/>
    <property type="match status" value="1"/>
</dbReference>
<dbReference type="eggNOG" id="COG2205">
    <property type="taxonomic scope" value="Bacteria"/>
</dbReference>
<feature type="transmembrane region" description="Helical" evidence="8">
    <location>
        <begin position="383"/>
        <end position="404"/>
    </location>
</feature>
<dbReference type="PANTHER" id="PTHR42878">
    <property type="entry name" value="TWO-COMPONENT HISTIDINE KINASE"/>
    <property type="match status" value="1"/>
</dbReference>
<keyword evidence="11" id="KW-1185">Reference proteome</keyword>
<dbReference type="STRING" id="497964.CfE428DRAFT_3648"/>
<dbReference type="Pfam" id="PF02518">
    <property type="entry name" value="HATPase_c"/>
    <property type="match status" value="1"/>
</dbReference>
<dbReference type="InterPro" id="IPR050351">
    <property type="entry name" value="BphY/WalK/GraS-like"/>
</dbReference>
<dbReference type="CDD" id="cd00082">
    <property type="entry name" value="HisKA"/>
    <property type="match status" value="1"/>
</dbReference>
<comment type="caution">
    <text evidence="10">The sequence shown here is derived from an EMBL/GenBank/DDBJ whole genome shotgun (WGS) entry which is preliminary data.</text>
</comment>
<evidence type="ECO:0000256" key="1">
    <source>
        <dbReference type="ARBA" id="ARBA00000085"/>
    </source>
</evidence>
<feature type="transmembrane region" description="Helical" evidence="8">
    <location>
        <begin position="261"/>
        <end position="281"/>
    </location>
</feature>
<feature type="transmembrane region" description="Helical" evidence="8">
    <location>
        <begin position="196"/>
        <end position="216"/>
    </location>
</feature>
<evidence type="ECO:0000313" key="11">
    <source>
        <dbReference type="Proteomes" id="UP000005824"/>
    </source>
</evidence>
<dbReference type="InterPro" id="IPR003594">
    <property type="entry name" value="HATPase_dom"/>
</dbReference>
<keyword evidence="8" id="KW-0472">Membrane</keyword>
<dbReference type="PANTHER" id="PTHR42878:SF7">
    <property type="entry name" value="SENSOR HISTIDINE KINASE GLRK"/>
    <property type="match status" value="1"/>
</dbReference>
<gene>
    <name evidence="10" type="ORF">CfE428DRAFT_3648</name>
</gene>
<keyword evidence="5 10" id="KW-0418">Kinase</keyword>
<evidence type="ECO:0000256" key="4">
    <source>
        <dbReference type="ARBA" id="ARBA00022741"/>
    </source>
</evidence>
<feature type="transmembrane region" description="Helical" evidence="8">
    <location>
        <begin position="12"/>
        <end position="30"/>
    </location>
</feature>
<feature type="transmembrane region" description="Helical" evidence="8">
    <location>
        <begin position="351"/>
        <end position="371"/>
    </location>
</feature>
<feature type="transmembrane region" description="Helical" evidence="8">
    <location>
        <begin position="320"/>
        <end position="339"/>
    </location>
</feature>
<keyword evidence="7" id="KW-0902">Two-component regulatory system</keyword>
<feature type="domain" description="Histidine kinase" evidence="9">
    <location>
        <begin position="458"/>
        <end position="664"/>
    </location>
</feature>
<dbReference type="SUPFAM" id="SSF47384">
    <property type="entry name" value="Homodimeric domain of signal transducing histidine kinase"/>
    <property type="match status" value="1"/>
</dbReference>
<dbReference type="RefSeq" id="WP_006980973.1">
    <property type="nucleotide sequence ID" value="NZ_ABVL01000010.1"/>
</dbReference>
<feature type="transmembrane region" description="Helical" evidence="8">
    <location>
        <begin position="293"/>
        <end position="314"/>
    </location>
</feature>
<evidence type="ECO:0000256" key="2">
    <source>
        <dbReference type="ARBA" id="ARBA00012438"/>
    </source>
</evidence>
<dbReference type="SUPFAM" id="SSF55874">
    <property type="entry name" value="ATPase domain of HSP90 chaperone/DNA topoisomerase II/histidine kinase"/>
    <property type="match status" value="1"/>
</dbReference>
<keyword evidence="8" id="KW-1133">Transmembrane helix</keyword>
<keyword evidence="8" id="KW-0812">Transmembrane</keyword>
<dbReference type="Pfam" id="PF07695">
    <property type="entry name" value="7TMR-DISM_7TM"/>
    <property type="match status" value="1"/>
</dbReference>
<comment type="catalytic activity">
    <reaction evidence="1">
        <text>ATP + protein L-histidine = ADP + protein N-phospho-L-histidine.</text>
        <dbReference type="EC" id="2.7.13.3"/>
    </reaction>
</comment>
<sequence>MPFSPLKPTAAQWGAIAVAALGFAYVLMGLEDDRTGRRPVPDSHGTTLEYLEGSEEKLTIDDVAALPQSRWHPWSIAGFAPATKPKNVLWARVRLRNAEARQLEGVLTDGEHYVDRADCYFHAPGEEGVWRQMRSGEWTPAVQKAIWGRETAFSIIVPARGEQAVYLRYEDFFAVWLEVVWWPQDTLFHAMQLRQTLAEGLYFGTLLALLFYNAILWIKLRLPPTGSYLLYLGSFTLFMFFCRSVPQWFGWAVGSPWVESFLNTFLSASAVFLLSFAGLLLDLPRYLPRTAVWLRRLRALLIVLAAASLVAPWARLTSMLVIPGLLVVVAHVAVFGAAVAARRVGAPQASYFMLAIGALFAGVAPAFFYWIGSVPLPDAGRVVMAGSAMEMLLLAVLISERIGFIQQEKIAAQKALLVEAEQREIMQEAYADDLALEVRERTADLERASADKDRILTVLGHDLRSPLTGLTRSAEHLAGRANGDESMRTFLTEAVQTGRGLLLLIEDLVMWARLRAGTGQVTVHPLGAVAAPVFALQSFQAAASGIVMEIQVPDELMVKTDLVPTQALLRNLLSNALKAARYKVWVEATHLPEGVRVAVRDDGQGLPASLEAALIAANPERLPSMGGLGLRLCLEISRALDLKLGVVPIDGGGTEFRFILPTATS</sequence>
<dbReference type="GO" id="GO:0000156">
    <property type="term" value="F:phosphorelay response regulator activity"/>
    <property type="evidence" value="ECO:0007669"/>
    <property type="project" value="TreeGrafter"/>
</dbReference>
<dbReference type="InParanoid" id="B4D410"/>
<dbReference type="EMBL" id="ABVL01000010">
    <property type="protein sequence ID" value="EDY18990.1"/>
    <property type="molecule type" value="Genomic_DNA"/>
</dbReference>
<dbReference type="InterPro" id="IPR011623">
    <property type="entry name" value="7TMR_DISM_rcpt_extracell_dom1"/>
</dbReference>
<evidence type="ECO:0000256" key="3">
    <source>
        <dbReference type="ARBA" id="ARBA00022679"/>
    </source>
</evidence>
<dbReference type="EC" id="2.7.13.3" evidence="2"/>
<accession>B4D410</accession>
<dbReference type="AlphaFoldDB" id="B4D410"/>
<dbReference type="Gene3D" id="1.10.287.130">
    <property type="match status" value="1"/>
</dbReference>
<dbReference type="Gene3D" id="3.30.565.10">
    <property type="entry name" value="Histidine kinase-like ATPase, C-terminal domain"/>
    <property type="match status" value="1"/>
</dbReference>
<keyword evidence="3" id="KW-0808">Transferase</keyword>
<dbReference type="GO" id="GO:0005524">
    <property type="term" value="F:ATP binding"/>
    <property type="evidence" value="ECO:0007669"/>
    <property type="project" value="UniProtKB-KW"/>
</dbReference>
<dbReference type="InterPro" id="IPR005467">
    <property type="entry name" value="His_kinase_dom"/>
</dbReference>
<dbReference type="InterPro" id="IPR036890">
    <property type="entry name" value="HATPase_C_sf"/>
</dbReference>
<feature type="transmembrane region" description="Helical" evidence="8">
    <location>
        <begin position="228"/>
        <end position="249"/>
    </location>
</feature>
<dbReference type="Gene3D" id="2.60.40.2380">
    <property type="match status" value="1"/>
</dbReference>
<evidence type="ECO:0000256" key="8">
    <source>
        <dbReference type="SAM" id="Phobius"/>
    </source>
</evidence>
<dbReference type="CDD" id="cd00075">
    <property type="entry name" value="HATPase"/>
    <property type="match status" value="1"/>
</dbReference>
<evidence type="ECO:0000256" key="7">
    <source>
        <dbReference type="ARBA" id="ARBA00023012"/>
    </source>
</evidence>
<reference evidence="10 11" key="1">
    <citation type="journal article" date="2011" name="J. Bacteriol.">
        <title>Genome sequence of Chthoniobacter flavus Ellin428, an aerobic heterotrophic soil bacterium.</title>
        <authorList>
            <person name="Kant R."/>
            <person name="van Passel M.W."/>
            <person name="Palva A."/>
            <person name="Lucas S."/>
            <person name="Lapidus A."/>
            <person name="Glavina Del Rio T."/>
            <person name="Dalin E."/>
            <person name="Tice H."/>
            <person name="Bruce D."/>
            <person name="Goodwin L."/>
            <person name="Pitluck S."/>
            <person name="Larimer F.W."/>
            <person name="Land M.L."/>
            <person name="Hauser L."/>
            <person name="Sangwan P."/>
            <person name="de Vos W.M."/>
            <person name="Janssen P.H."/>
            <person name="Smidt H."/>
        </authorList>
    </citation>
    <scope>NUCLEOTIDE SEQUENCE [LARGE SCALE GENOMIC DNA]</scope>
    <source>
        <strain evidence="10 11">Ellin428</strain>
    </source>
</reference>
<dbReference type="SMART" id="SM00388">
    <property type="entry name" value="HisKA"/>
    <property type="match status" value="1"/>
</dbReference>